<evidence type="ECO:0000313" key="2">
    <source>
        <dbReference type="EMBL" id="OJI86216.1"/>
    </source>
</evidence>
<dbReference type="AlphaFoldDB" id="A0A1L9NA91"/>
<evidence type="ECO:0000313" key="3">
    <source>
        <dbReference type="Proteomes" id="UP000184304"/>
    </source>
</evidence>
<name>A0A1L9NA91_ASPTC</name>
<dbReference type="SUPFAM" id="SSF53474">
    <property type="entry name" value="alpha/beta-Hydrolases"/>
    <property type="match status" value="1"/>
</dbReference>
<dbReference type="Pfam" id="PF12697">
    <property type="entry name" value="Abhydrolase_6"/>
    <property type="match status" value="1"/>
</dbReference>
<feature type="domain" description="AB hydrolase-1" evidence="1">
    <location>
        <begin position="205"/>
        <end position="460"/>
    </location>
</feature>
<dbReference type="InterPro" id="IPR029058">
    <property type="entry name" value="AB_hydrolase_fold"/>
</dbReference>
<gene>
    <name evidence="2" type="ORF">ASPTUDRAFT_453724</name>
</gene>
<proteinExistence type="predicted"/>
<dbReference type="VEuPathDB" id="FungiDB:ASPTUDRAFT_453724"/>
<dbReference type="EMBL" id="KV878187">
    <property type="protein sequence ID" value="OJI86216.1"/>
    <property type="molecule type" value="Genomic_DNA"/>
</dbReference>
<reference evidence="3" key="1">
    <citation type="journal article" date="2017" name="Genome Biol.">
        <title>Comparative genomics reveals high biological diversity and specific adaptations in the industrially and medically important fungal genus Aspergillus.</title>
        <authorList>
            <person name="de Vries R.P."/>
            <person name="Riley R."/>
            <person name="Wiebenga A."/>
            <person name="Aguilar-Osorio G."/>
            <person name="Amillis S."/>
            <person name="Uchima C.A."/>
            <person name="Anderluh G."/>
            <person name="Asadollahi M."/>
            <person name="Askin M."/>
            <person name="Barry K."/>
            <person name="Battaglia E."/>
            <person name="Bayram O."/>
            <person name="Benocci T."/>
            <person name="Braus-Stromeyer S.A."/>
            <person name="Caldana C."/>
            <person name="Canovas D."/>
            <person name="Cerqueira G.C."/>
            <person name="Chen F."/>
            <person name="Chen W."/>
            <person name="Choi C."/>
            <person name="Clum A."/>
            <person name="Dos Santos R.A."/>
            <person name="Damasio A.R."/>
            <person name="Diallinas G."/>
            <person name="Emri T."/>
            <person name="Fekete E."/>
            <person name="Flipphi M."/>
            <person name="Freyberg S."/>
            <person name="Gallo A."/>
            <person name="Gournas C."/>
            <person name="Habgood R."/>
            <person name="Hainaut M."/>
            <person name="Harispe M.L."/>
            <person name="Henrissat B."/>
            <person name="Hilden K.S."/>
            <person name="Hope R."/>
            <person name="Hossain A."/>
            <person name="Karabika E."/>
            <person name="Karaffa L."/>
            <person name="Karanyi Z."/>
            <person name="Krasevec N."/>
            <person name="Kuo A."/>
            <person name="Kusch H."/>
            <person name="LaButti K."/>
            <person name="Lagendijk E.L."/>
            <person name="Lapidus A."/>
            <person name="Levasseur A."/>
            <person name="Lindquist E."/>
            <person name="Lipzen A."/>
            <person name="Logrieco A.F."/>
            <person name="MacCabe A."/>
            <person name="Maekelae M.R."/>
            <person name="Malavazi I."/>
            <person name="Melin P."/>
            <person name="Meyer V."/>
            <person name="Mielnichuk N."/>
            <person name="Miskei M."/>
            <person name="Molnar A.P."/>
            <person name="Mule G."/>
            <person name="Ngan C.Y."/>
            <person name="Orejas M."/>
            <person name="Orosz E."/>
            <person name="Ouedraogo J.P."/>
            <person name="Overkamp K.M."/>
            <person name="Park H.-S."/>
            <person name="Perrone G."/>
            <person name="Piumi F."/>
            <person name="Punt P.J."/>
            <person name="Ram A.F."/>
            <person name="Ramon A."/>
            <person name="Rauscher S."/>
            <person name="Record E."/>
            <person name="Riano-Pachon D.M."/>
            <person name="Robert V."/>
            <person name="Roehrig J."/>
            <person name="Ruller R."/>
            <person name="Salamov A."/>
            <person name="Salih N.S."/>
            <person name="Samson R.A."/>
            <person name="Sandor E."/>
            <person name="Sanguinetti M."/>
            <person name="Schuetze T."/>
            <person name="Sepcic K."/>
            <person name="Shelest E."/>
            <person name="Sherlock G."/>
            <person name="Sophianopoulou V."/>
            <person name="Squina F.M."/>
            <person name="Sun H."/>
            <person name="Susca A."/>
            <person name="Todd R.B."/>
            <person name="Tsang A."/>
            <person name="Unkles S.E."/>
            <person name="van de Wiele N."/>
            <person name="van Rossen-Uffink D."/>
            <person name="Oliveira J.V."/>
            <person name="Vesth T.C."/>
            <person name="Visser J."/>
            <person name="Yu J.-H."/>
            <person name="Zhou M."/>
            <person name="Andersen M.R."/>
            <person name="Archer D.B."/>
            <person name="Baker S.E."/>
            <person name="Benoit I."/>
            <person name="Brakhage A.A."/>
            <person name="Braus G.H."/>
            <person name="Fischer R."/>
            <person name="Frisvad J.C."/>
            <person name="Goldman G.H."/>
            <person name="Houbraken J."/>
            <person name="Oakley B."/>
            <person name="Pocsi I."/>
            <person name="Scazzocchio C."/>
            <person name="Seiboth B."/>
            <person name="vanKuyk P.A."/>
            <person name="Wortman J."/>
            <person name="Dyer P.S."/>
            <person name="Grigoriev I.V."/>
        </authorList>
    </citation>
    <scope>NUCLEOTIDE SEQUENCE [LARGE SCALE GENOMIC DNA]</scope>
    <source>
        <strain evidence="3">CBS 134.48</strain>
    </source>
</reference>
<dbReference type="InterPro" id="IPR000073">
    <property type="entry name" value="AB_hydrolase_1"/>
</dbReference>
<dbReference type="Proteomes" id="UP000184304">
    <property type="component" value="Unassembled WGS sequence"/>
</dbReference>
<accession>A0A1L9NA91</accession>
<dbReference type="OrthoDB" id="190201at2759"/>
<dbReference type="Gene3D" id="3.40.50.1820">
    <property type="entry name" value="alpha/beta hydrolase"/>
    <property type="match status" value="1"/>
</dbReference>
<evidence type="ECO:0000259" key="1">
    <source>
        <dbReference type="Pfam" id="PF12697"/>
    </source>
</evidence>
<dbReference type="OMA" id="HTDETID"/>
<sequence>MTKHHYTHSSGLLDQYQHAAPVRPANTRTCGPRLPMFLIFGIVPNGGFLRDNSEGIQISSYPRSSPLSISPTTTMKTLTSALLGAAALAQNVKSSPLSGAAGLEFPNVTGLANPTVHVSNGGSAHCVSGTVKVNATTDKNLKFAYNLPSNQSQVTQTLVSLWSSGGDGYLKSLTNGTQRVSGSYDIEATYCLPAGETSKTTKVQILTHGIGVDRHYWDFASGYSYVDTAAAAGYATFLYNRLGVGASSKEDPLNVVQSPLELEILKTLASKLRQGTLGDRAFSTVVGVGHSFGSILTQGVTAAYPKTLDAAVLTGFALDSNGLPGFGLGLNAAIASETQPYRFSGLSAGYLVAGTSVSNQIAFFYDPGFDPEILSLADATKGSFTLGELFTLTHVVNATSEFQGPVAVVAGNEDLPFCNGNCSSPTNILAGLVPALYPGLSEANTATYVAPVAGHALNLHYAAPGAFDFIQDFLKKHNV</sequence>
<organism evidence="2 3">
    <name type="scientific">Aspergillus tubingensis (strain CBS 134.48)</name>
    <dbReference type="NCBI Taxonomy" id="767770"/>
    <lineage>
        <taxon>Eukaryota</taxon>
        <taxon>Fungi</taxon>
        <taxon>Dikarya</taxon>
        <taxon>Ascomycota</taxon>
        <taxon>Pezizomycotina</taxon>
        <taxon>Eurotiomycetes</taxon>
        <taxon>Eurotiomycetidae</taxon>
        <taxon>Eurotiales</taxon>
        <taxon>Aspergillaceae</taxon>
        <taxon>Aspergillus</taxon>
        <taxon>Aspergillus subgen. Circumdati</taxon>
    </lineage>
</organism>
<protein>
    <recommendedName>
        <fullName evidence="1">AB hydrolase-1 domain-containing protein</fullName>
    </recommendedName>
</protein>
<dbReference type="STRING" id="767770.A0A1L9NA91"/>
<keyword evidence="3" id="KW-1185">Reference proteome</keyword>